<dbReference type="RefSeq" id="WP_199483645.1">
    <property type="nucleotide sequence ID" value="NZ_JAKVPQ010000001.1"/>
</dbReference>
<dbReference type="Proteomes" id="UP001202402">
    <property type="component" value="Unassembled WGS sequence"/>
</dbReference>
<evidence type="ECO:0000259" key="1">
    <source>
        <dbReference type="Pfam" id="PF25191"/>
    </source>
</evidence>
<dbReference type="InterPro" id="IPR057154">
    <property type="entry name" value="DUF7832"/>
</dbReference>
<dbReference type="EMBL" id="JAKVPQ010000001">
    <property type="protein sequence ID" value="MCH4283552.1"/>
    <property type="molecule type" value="Genomic_DNA"/>
</dbReference>
<proteinExistence type="predicted"/>
<protein>
    <recommendedName>
        <fullName evidence="1">DUF7832 domain-containing protein</fullName>
    </recommendedName>
</protein>
<name>A0ABS9R1L3_9FIRM</name>
<feature type="domain" description="DUF7832" evidence="1">
    <location>
        <begin position="38"/>
        <end position="154"/>
    </location>
</feature>
<organism evidence="2 3">
    <name type="scientific">Amedibacillus hominis</name>
    <dbReference type="NCBI Taxonomy" id="2897776"/>
    <lineage>
        <taxon>Bacteria</taxon>
        <taxon>Bacillati</taxon>
        <taxon>Bacillota</taxon>
        <taxon>Erysipelotrichia</taxon>
        <taxon>Erysipelotrichales</taxon>
        <taxon>Erysipelotrichaceae</taxon>
        <taxon>Amedibacillus</taxon>
    </lineage>
</organism>
<evidence type="ECO:0000313" key="3">
    <source>
        <dbReference type="Proteomes" id="UP001202402"/>
    </source>
</evidence>
<dbReference type="Pfam" id="PF25191">
    <property type="entry name" value="DUF7832"/>
    <property type="match status" value="1"/>
</dbReference>
<accession>A0ABS9R1L3</accession>
<evidence type="ECO:0000313" key="2">
    <source>
        <dbReference type="EMBL" id="MCH4283552.1"/>
    </source>
</evidence>
<reference evidence="2 3" key="1">
    <citation type="submission" date="2022-02" db="EMBL/GenBank/DDBJ databases">
        <title>Genome of Erysipelotrichaceae sp. nov. NSJ-176 isolated from human feces.</title>
        <authorList>
            <person name="Abdugheni R."/>
        </authorList>
    </citation>
    <scope>NUCLEOTIDE SEQUENCE [LARGE SCALE GENOMIC DNA]</scope>
    <source>
        <strain evidence="2 3">NSJ-176</strain>
    </source>
</reference>
<sequence length="190" mass="23108">MGLFDKFKKVKNTQEKQPEKQQREWKYGKNVVRMESSYDRMDNYYDAAYENFLFLYKKKPEEITEENEIQIQRMAANHIGFFMTWIIQHHFEGEIHEDEPEALEKVRKEEMLGVDFFLDYCDGKLWISDFSNEILPFVGAYYEQYIHEYNVWVVNDLCDLPLEFVGTWEDYHRFEHIIDEAYADYKENVG</sequence>
<gene>
    <name evidence="2" type="ORF">LQE99_00180</name>
</gene>
<comment type="caution">
    <text evidence="2">The sequence shown here is derived from an EMBL/GenBank/DDBJ whole genome shotgun (WGS) entry which is preliminary data.</text>
</comment>
<keyword evidence="3" id="KW-1185">Reference proteome</keyword>